<organism evidence="4 5">
    <name type="scientific">Paenibacillus algorifonticola</name>
    <dbReference type="NCBI Taxonomy" id="684063"/>
    <lineage>
        <taxon>Bacteria</taxon>
        <taxon>Bacillati</taxon>
        <taxon>Bacillota</taxon>
        <taxon>Bacilli</taxon>
        <taxon>Bacillales</taxon>
        <taxon>Paenibacillaceae</taxon>
        <taxon>Paenibacillus</taxon>
    </lineage>
</organism>
<dbReference type="OrthoDB" id="9798454at2"/>
<dbReference type="AlphaFoldDB" id="A0A1I2AM62"/>
<evidence type="ECO:0000313" key="4">
    <source>
        <dbReference type="EMBL" id="SFE44839.1"/>
    </source>
</evidence>
<dbReference type="GO" id="GO:0003955">
    <property type="term" value="F:NAD(P)H dehydrogenase (quinone) activity"/>
    <property type="evidence" value="ECO:0007669"/>
    <property type="project" value="TreeGrafter"/>
</dbReference>
<comment type="similarity">
    <text evidence="1">Belongs to the NAD(P)H dehydrogenase (quinone) family.</text>
</comment>
<dbReference type="InterPro" id="IPR029039">
    <property type="entry name" value="Flavoprotein-like_sf"/>
</dbReference>
<gene>
    <name evidence="4" type="ORF">SAMN04487969_102574</name>
</gene>
<dbReference type="PANTHER" id="PTHR10204:SF34">
    <property type="entry name" value="NAD(P)H DEHYDROGENASE [QUINONE] 1 ISOFORM 1"/>
    <property type="match status" value="1"/>
</dbReference>
<sequence>MKHLIVFAHPNEDSYNRAILNSAVQSLKAEGHEVTVRDLYALKFQPVLTPEDTAAMRAGQTPEDILTEQKYLTEADAVTFIYPIWWTGLPAILKGYVDRVFAYGYAYAYGETGIDKLLTGKKGFIINTHGTPSEIYDQIGMTAGMKITSDTGIFDFVGIESVGHLFFGSIGQIGEAELKANLQQVEQTVKRYFRVNEL</sequence>
<feature type="domain" description="Flavodoxin-like fold" evidence="3">
    <location>
        <begin position="1"/>
        <end position="187"/>
    </location>
</feature>
<proteinExistence type="inferred from homology"/>
<dbReference type="RefSeq" id="WP_046230273.1">
    <property type="nucleotide sequence ID" value="NZ_FONN01000002.1"/>
</dbReference>
<evidence type="ECO:0000259" key="3">
    <source>
        <dbReference type="Pfam" id="PF02525"/>
    </source>
</evidence>
<keyword evidence="2" id="KW-0560">Oxidoreductase</keyword>
<dbReference type="Proteomes" id="UP000183410">
    <property type="component" value="Unassembled WGS sequence"/>
</dbReference>
<dbReference type="PANTHER" id="PTHR10204">
    <property type="entry name" value="NAD P H OXIDOREDUCTASE-RELATED"/>
    <property type="match status" value="1"/>
</dbReference>
<protein>
    <submittedName>
        <fullName evidence="4">NAD(P)H dehydrogenase (Quinone)</fullName>
    </submittedName>
</protein>
<accession>A0A1I2AM62</accession>
<evidence type="ECO:0000256" key="1">
    <source>
        <dbReference type="ARBA" id="ARBA00006252"/>
    </source>
</evidence>
<keyword evidence="5" id="KW-1185">Reference proteome</keyword>
<dbReference type="InterPro" id="IPR051545">
    <property type="entry name" value="NAD(P)H_dehydrogenase_qn"/>
</dbReference>
<evidence type="ECO:0000256" key="2">
    <source>
        <dbReference type="ARBA" id="ARBA00023002"/>
    </source>
</evidence>
<dbReference type="SUPFAM" id="SSF52218">
    <property type="entry name" value="Flavoproteins"/>
    <property type="match status" value="1"/>
</dbReference>
<dbReference type="EMBL" id="FONN01000002">
    <property type="protein sequence ID" value="SFE44839.1"/>
    <property type="molecule type" value="Genomic_DNA"/>
</dbReference>
<dbReference type="Gene3D" id="3.40.50.360">
    <property type="match status" value="1"/>
</dbReference>
<evidence type="ECO:0000313" key="5">
    <source>
        <dbReference type="Proteomes" id="UP000183410"/>
    </source>
</evidence>
<name>A0A1I2AM62_9BACL</name>
<reference evidence="5" key="1">
    <citation type="submission" date="2016-10" db="EMBL/GenBank/DDBJ databases">
        <authorList>
            <person name="Varghese N."/>
            <person name="Submissions S."/>
        </authorList>
    </citation>
    <scope>NUCLEOTIDE SEQUENCE [LARGE SCALE GENOMIC DNA]</scope>
    <source>
        <strain evidence="5">CGMCC 1.10223</strain>
    </source>
</reference>
<dbReference type="InterPro" id="IPR003680">
    <property type="entry name" value="Flavodoxin_fold"/>
</dbReference>
<dbReference type="Pfam" id="PF02525">
    <property type="entry name" value="Flavodoxin_2"/>
    <property type="match status" value="1"/>
</dbReference>
<dbReference type="GO" id="GO:0005829">
    <property type="term" value="C:cytosol"/>
    <property type="evidence" value="ECO:0007669"/>
    <property type="project" value="TreeGrafter"/>
</dbReference>